<dbReference type="PROSITE" id="PS50231">
    <property type="entry name" value="RICIN_B_LECTIN"/>
    <property type="match status" value="2"/>
</dbReference>
<dbReference type="InterPro" id="IPR035992">
    <property type="entry name" value="Ricin_B-like_lectins"/>
</dbReference>
<evidence type="ECO:0008006" key="4">
    <source>
        <dbReference type="Google" id="ProtNLM"/>
    </source>
</evidence>
<organism evidence="2 3">
    <name type="scientific">Diplocarpon coronariae</name>
    <dbReference type="NCBI Taxonomy" id="2795749"/>
    <lineage>
        <taxon>Eukaryota</taxon>
        <taxon>Fungi</taxon>
        <taxon>Dikarya</taxon>
        <taxon>Ascomycota</taxon>
        <taxon>Pezizomycotina</taxon>
        <taxon>Leotiomycetes</taxon>
        <taxon>Helotiales</taxon>
        <taxon>Drepanopezizaceae</taxon>
        <taxon>Diplocarpon</taxon>
    </lineage>
</organism>
<dbReference type="EMBL" id="MZNU01000208">
    <property type="protein sequence ID" value="OWP02825.1"/>
    <property type="molecule type" value="Genomic_DNA"/>
</dbReference>
<accession>A0A218Z6E9</accession>
<dbReference type="SUPFAM" id="SSF50370">
    <property type="entry name" value="Ricin B-like lectins"/>
    <property type="match status" value="2"/>
</dbReference>
<dbReference type="AlphaFoldDB" id="A0A218Z6E9"/>
<feature type="signal peptide" evidence="1">
    <location>
        <begin position="1"/>
        <end position="17"/>
    </location>
</feature>
<keyword evidence="3" id="KW-1185">Reference proteome</keyword>
<dbReference type="STRING" id="503106.A0A218Z6E9"/>
<comment type="caution">
    <text evidence="2">The sequence shown here is derived from an EMBL/GenBank/DDBJ whole genome shotgun (WGS) entry which is preliminary data.</text>
</comment>
<name>A0A218Z6E9_9HELO</name>
<evidence type="ECO:0000313" key="3">
    <source>
        <dbReference type="Proteomes" id="UP000242519"/>
    </source>
</evidence>
<keyword evidence="1" id="KW-0732">Signal</keyword>
<dbReference type="Gene3D" id="2.80.10.50">
    <property type="match status" value="1"/>
</dbReference>
<protein>
    <recommendedName>
        <fullName evidence="4">Ricin B lectin domain-containing protein</fullName>
    </recommendedName>
</protein>
<dbReference type="InParanoid" id="A0A218Z6E9"/>
<dbReference type="CDD" id="cd00161">
    <property type="entry name" value="beta-trefoil_Ricin-like"/>
    <property type="match status" value="1"/>
</dbReference>
<sequence>MIVSFSIFLTSVVLLHASPLERRVITSLNQAAFEEAQRKDDTAIRAFLDSEIKTSDGKCLFINELSGDFRANLTPIQVATCDDSAGQKWDVITQGKHNDQSGSILLVNTLTQACANFDPRRATGNTVIMFSCGGRADGSGGVTKSQLFRFAGGAGPLAFEPENAAGTCLAVTANNVLDQAPCEGGNAAQSFTFGGTATSTLGGALASKSVTSLTHGLTPAMESATATPAPAASSKRITRVASQCGPQAIATATDADSSVSSETVGASAASSLGVISNIINTNPTTPFPVSRAGGILQPSAAAESNQRDDTAIRAFSSVSLKSADGQCLVIDPTAGDFRQNLIPVAVQPCIGSANEKFDLITQGKHNNAVNATLVVSSLTQGCLNFDARRAAGDQALLFSCGGRADGEGGTTNSQLFGFGGGDMVTLAPQNGDGSVCLVPKGAKLEQTTCSGAADSYSIV</sequence>
<gene>
    <name evidence="2" type="ORF">B2J93_5047</name>
</gene>
<dbReference type="OrthoDB" id="5383818at2759"/>
<proteinExistence type="predicted"/>
<feature type="chain" id="PRO_5012239695" description="Ricin B lectin domain-containing protein" evidence="1">
    <location>
        <begin position="18"/>
        <end position="459"/>
    </location>
</feature>
<dbReference type="Proteomes" id="UP000242519">
    <property type="component" value="Unassembled WGS sequence"/>
</dbReference>
<reference evidence="2 3" key="1">
    <citation type="submission" date="2017-04" db="EMBL/GenBank/DDBJ databases">
        <title>Draft genome sequence of Marssonina coronaria NL1: causal agent of apple blotch.</title>
        <authorList>
            <person name="Cheng Q."/>
        </authorList>
    </citation>
    <scope>NUCLEOTIDE SEQUENCE [LARGE SCALE GENOMIC DNA]</scope>
    <source>
        <strain evidence="2 3">NL1</strain>
    </source>
</reference>
<evidence type="ECO:0000313" key="2">
    <source>
        <dbReference type="EMBL" id="OWP02825.1"/>
    </source>
</evidence>
<evidence type="ECO:0000256" key="1">
    <source>
        <dbReference type="SAM" id="SignalP"/>
    </source>
</evidence>